<keyword evidence="1" id="KW-0732">Signal</keyword>
<evidence type="ECO:0008006" key="4">
    <source>
        <dbReference type="Google" id="ProtNLM"/>
    </source>
</evidence>
<name>A0A368C325_9GAMM</name>
<evidence type="ECO:0000256" key="1">
    <source>
        <dbReference type="SAM" id="SignalP"/>
    </source>
</evidence>
<comment type="caution">
    <text evidence="2">The sequence shown here is derived from an EMBL/GenBank/DDBJ whole genome shotgun (WGS) entry which is preliminary data.</text>
</comment>
<sequence length="162" mass="18650">MPNKYKFMIKKFSIVLVLSLVSCASLNKARFQDENYIGKFNLVQNNNNSNFSVVIFPLPESIIIQVNKPLFGNVLNVNIDLKRGISINPENYKTQNILDRVNHIAIYEMITDCLGSYKFNKEVKFSKIDGIKMSCSLQQDKRVLFNIEVDNIYLNGFVRTKS</sequence>
<dbReference type="AlphaFoldDB" id="A0A368C325"/>
<accession>A0A368C325</accession>
<feature type="chain" id="PRO_5016587163" description="Lipoprotein" evidence="1">
    <location>
        <begin position="25"/>
        <end position="162"/>
    </location>
</feature>
<proteinExistence type="predicted"/>
<dbReference type="PROSITE" id="PS51257">
    <property type="entry name" value="PROKAR_LIPOPROTEIN"/>
    <property type="match status" value="1"/>
</dbReference>
<evidence type="ECO:0000313" key="3">
    <source>
        <dbReference type="Proteomes" id="UP000252915"/>
    </source>
</evidence>
<evidence type="ECO:0000313" key="2">
    <source>
        <dbReference type="EMBL" id="RCL43988.1"/>
    </source>
</evidence>
<gene>
    <name evidence="2" type="ORF">DBW92_03570</name>
</gene>
<protein>
    <recommendedName>
        <fullName evidence="4">Lipoprotein</fullName>
    </recommendedName>
</protein>
<dbReference type="Proteomes" id="UP000252915">
    <property type="component" value="Unassembled WGS sequence"/>
</dbReference>
<reference evidence="2 3" key="1">
    <citation type="journal article" date="2018" name="Microbiome">
        <title>Fine metagenomic profile of the Mediterranean stratified and mixed water columns revealed by assembly and recruitment.</title>
        <authorList>
            <person name="Haro-Moreno J.M."/>
            <person name="Lopez-Perez M."/>
            <person name="De La Torre J.R."/>
            <person name="Picazo A."/>
            <person name="Camacho A."/>
            <person name="Rodriguez-Valera F."/>
        </authorList>
    </citation>
    <scope>NUCLEOTIDE SEQUENCE [LARGE SCALE GENOMIC DNA]</scope>
    <source>
        <strain evidence="2">MED-G78</strain>
    </source>
</reference>
<dbReference type="EMBL" id="QOPI01000019">
    <property type="protein sequence ID" value="RCL43988.1"/>
    <property type="molecule type" value="Genomic_DNA"/>
</dbReference>
<organism evidence="2 3">
    <name type="scientific">SAR86 cluster bacterium</name>
    <dbReference type="NCBI Taxonomy" id="2030880"/>
    <lineage>
        <taxon>Bacteria</taxon>
        <taxon>Pseudomonadati</taxon>
        <taxon>Pseudomonadota</taxon>
        <taxon>Gammaproteobacteria</taxon>
        <taxon>SAR86 cluster</taxon>
    </lineage>
</organism>
<feature type="signal peptide" evidence="1">
    <location>
        <begin position="1"/>
        <end position="24"/>
    </location>
</feature>